<dbReference type="GeneID" id="64625889"/>
<dbReference type="RefSeq" id="XP_041186563.1">
    <property type="nucleotide sequence ID" value="XM_041331872.1"/>
</dbReference>
<feature type="region of interest" description="Disordered" evidence="4">
    <location>
        <begin position="1"/>
        <end position="25"/>
    </location>
</feature>
<keyword evidence="2" id="KW-0677">Repeat</keyword>
<gene>
    <name evidence="5" type="ORF">BJ212DRAFT_1285168</name>
</gene>
<evidence type="ECO:0000313" key="6">
    <source>
        <dbReference type="Proteomes" id="UP000807769"/>
    </source>
</evidence>
<feature type="non-terminal residue" evidence="5">
    <location>
        <position position="1"/>
    </location>
</feature>
<dbReference type="InterPro" id="IPR036322">
    <property type="entry name" value="WD40_repeat_dom_sf"/>
</dbReference>
<feature type="repeat" description="WD" evidence="3">
    <location>
        <begin position="59"/>
        <end position="91"/>
    </location>
</feature>
<dbReference type="PANTHER" id="PTHR19879:SF9">
    <property type="entry name" value="TRANSCRIPTION INITIATION FACTOR TFIID SUBUNIT 5"/>
    <property type="match status" value="1"/>
</dbReference>
<comment type="caution">
    <text evidence="5">The sequence shown here is derived from an EMBL/GenBank/DDBJ whole genome shotgun (WGS) entry which is preliminary data.</text>
</comment>
<dbReference type="PROSITE" id="PS00678">
    <property type="entry name" value="WD_REPEATS_1"/>
    <property type="match status" value="1"/>
</dbReference>
<dbReference type="EMBL" id="JABBWG010000067">
    <property type="protein sequence ID" value="KAG1803353.1"/>
    <property type="molecule type" value="Genomic_DNA"/>
</dbReference>
<keyword evidence="1 3" id="KW-0853">WD repeat</keyword>
<dbReference type="Pfam" id="PF00400">
    <property type="entry name" value="WD40"/>
    <property type="match status" value="2"/>
</dbReference>
<dbReference type="InterPro" id="IPR001680">
    <property type="entry name" value="WD40_rpt"/>
</dbReference>
<evidence type="ECO:0000256" key="4">
    <source>
        <dbReference type="SAM" id="MobiDB-lite"/>
    </source>
</evidence>
<dbReference type="Gene3D" id="2.130.10.10">
    <property type="entry name" value="YVTN repeat-like/Quinoprotein amine dehydrogenase"/>
    <property type="match status" value="1"/>
</dbReference>
<sequence>VRLWDAGTGEPVGEPLRGHTDSVTSVSFSPDGTRIVTGSWDKTVRLWDARTGEPVGEPLQGHTYSVRSVSFSPDGTRIVTGSDDKTVRLWDAVMSQPSQYYAVSDPSALSDDPSNDDRSSSPFVLNVDSGWVVGPKHQLLFWVPPASRHSLWSPGTCFVIPRGLELDLSRMTHGQRWKECRQE</sequence>
<evidence type="ECO:0000256" key="3">
    <source>
        <dbReference type="PROSITE-ProRule" id="PRU00221"/>
    </source>
</evidence>
<dbReference type="PRINTS" id="PR00320">
    <property type="entry name" value="GPROTEINBRPT"/>
</dbReference>
<evidence type="ECO:0000313" key="5">
    <source>
        <dbReference type="EMBL" id="KAG1803353.1"/>
    </source>
</evidence>
<dbReference type="SUPFAM" id="SSF50978">
    <property type="entry name" value="WD40 repeat-like"/>
    <property type="match status" value="1"/>
</dbReference>
<dbReference type="InterPro" id="IPR020472">
    <property type="entry name" value="WD40_PAC1"/>
</dbReference>
<dbReference type="AlphaFoldDB" id="A0A9P7J593"/>
<dbReference type="OrthoDB" id="3267146at2759"/>
<dbReference type="SMART" id="SM00320">
    <property type="entry name" value="WD40"/>
    <property type="match status" value="2"/>
</dbReference>
<keyword evidence="6" id="KW-1185">Reference proteome</keyword>
<reference evidence="5" key="1">
    <citation type="journal article" date="2020" name="New Phytol.">
        <title>Comparative genomics reveals dynamic genome evolution in host specialist ectomycorrhizal fungi.</title>
        <authorList>
            <person name="Lofgren L.A."/>
            <person name="Nguyen N.H."/>
            <person name="Vilgalys R."/>
            <person name="Ruytinx J."/>
            <person name="Liao H.L."/>
            <person name="Branco S."/>
            <person name="Kuo A."/>
            <person name="LaButti K."/>
            <person name="Lipzen A."/>
            <person name="Andreopoulos W."/>
            <person name="Pangilinan J."/>
            <person name="Riley R."/>
            <person name="Hundley H."/>
            <person name="Na H."/>
            <person name="Barry K."/>
            <person name="Grigoriev I.V."/>
            <person name="Stajich J.E."/>
            <person name="Kennedy P.G."/>
        </authorList>
    </citation>
    <scope>NUCLEOTIDE SEQUENCE</scope>
    <source>
        <strain evidence="5">MN1</strain>
    </source>
</reference>
<name>A0A9P7J593_9AGAM</name>
<proteinExistence type="predicted"/>
<organism evidence="5 6">
    <name type="scientific">Suillus subaureus</name>
    <dbReference type="NCBI Taxonomy" id="48587"/>
    <lineage>
        <taxon>Eukaryota</taxon>
        <taxon>Fungi</taxon>
        <taxon>Dikarya</taxon>
        <taxon>Basidiomycota</taxon>
        <taxon>Agaricomycotina</taxon>
        <taxon>Agaricomycetes</taxon>
        <taxon>Agaricomycetidae</taxon>
        <taxon>Boletales</taxon>
        <taxon>Suillineae</taxon>
        <taxon>Suillaceae</taxon>
        <taxon>Suillus</taxon>
    </lineage>
</organism>
<protein>
    <submittedName>
        <fullName evidence="5">WD40-repeat-containing domain protein</fullName>
    </submittedName>
</protein>
<accession>A0A9P7J593</accession>
<dbReference type="PROSITE" id="PS50082">
    <property type="entry name" value="WD_REPEATS_2"/>
    <property type="match status" value="2"/>
</dbReference>
<dbReference type="PROSITE" id="PS50294">
    <property type="entry name" value="WD_REPEATS_REGION"/>
    <property type="match status" value="2"/>
</dbReference>
<evidence type="ECO:0000256" key="2">
    <source>
        <dbReference type="ARBA" id="ARBA00022737"/>
    </source>
</evidence>
<dbReference type="InterPro" id="IPR019775">
    <property type="entry name" value="WD40_repeat_CS"/>
</dbReference>
<dbReference type="InterPro" id="IPR015943">
    <property type="entry name" value="WD40/YVTN_repeat-like_dom_sf"/>
</dbReference>
<evidence type="ECO:0000256" key="1">
    <source>
        <dbReference type="ARBA" id="ARBA00022574"/>
    </source>
</evidence>
<dbReference type="PANTHER" id="PTHR19879">
    <property type="entry name" value="TRANSCRIPTION INITIATION FACTOR TFIID"/>
    <property type="match status" value="1"/>
</dbReference>
<feature type="repeat" description="WD" evidence="3">
    <location>
        <begin position="16"/>
        <end position="57"/>
    </location>
</feature>
<dbReference type="Proteomes" id="UP000807769">
    <property type="component" value="Unassembled WGS sequence"/>
</dbReference>